<protein>
    <recommendedName>
        <fullName evidence="4">IrrE N-terminal-like domain-containing protein</fullName>
    </recommendedName>
</protein>
<organism evidence="2 3">
    <name type="scientific">Actinomadura spongiicola</name>
    <dbReference type="NCBI Taxonomy" id="2303421"/>
    <lineage>
        <taxon>Bacteria</taxon>
        <taxon>Bacillati</taxon>
        <taxon>Actinomycetota</taxon>
        <taxon>Actinomycetes</taxon>
        <taxon>Streptosporangiales</taxon>
        <taxon>Thermomonosporaceae</taxon>
        <taxon>Actinomadura</taxon>
    </lineage>
</organism>
<evidence type="ECO:0008006" key="4">
    <source>
        <dbReference type="Google" id="ProtNLM"/>
    </source>
</evidence>
<dbReference type="AlphaFoldDB" id="A0A372GKR1"/>
<reference evidence="2 3" key="1">
    <citation type="submission" date="2018-08" db="EMBL/GenBank/DDBJ databases">
        <title>Actinomadura spongicola sp. nov., isolated from marine sponge Leucetta chagosensis.</title>
        <authorList>
            <person name="Li L."/>
            <person name="Lin H.W."/>
        </authorList>
    </citation>
    <scope>NUCLEOTIDE SEQUENCE [LARGE SCALE GENOMIC DNA]</scope>
    <source>
        <strain evidence="2 3">LHW52907</strain>
    </source>
</reference>
<evidence type="ECO:0000313" key="3">
    <source>
        <dbReference type="Proteomes" id="UP000262882"/>
    </source>
</evidence>
<gene>
    <name evidence="2" type="ORF">D0T12_04830</name>
</gene>
<dbReference type="Proteomes" id="UP000262882">
    <property type="component" value="Unassembled WGS sequence"/>
</dbReference>
<evidence type="ECO:0000256" key="1">
    <source>
        <dbReference type="SAM" id="MobiDB-lite"/>
    </source>
</evidence>
<accession>A0A372GKR1</accession>
<comment type="caution">
    <text evidence="2">The sequence shown here is derived from an EMBL/GenBank/DDBJ whole genome shotgun (WGS) entry which is preliminary data.</text>
</comment>
<sequence length="156" mass="17217">MMQVPAMPDGLCGMYVSTISTDYVYTTLRTTTFHREHIALHEIGHLLADHQSVVAVQDLAMMLLPDLNPALVRTVLKRTSYTSEQEREAEYFASLIAKRSRPGRDRVIAADPAVAAVLGRLEETWGHRSTLRRTEPISPAVAIGSTTGRTSGEPSR</sequence>
<evidence type="ECO:0000313" key="2">
    <source>
        <dbReference type="EMBL" id="RFS85967.1"/>
    </source>
</evidence>
<proteinExistence type="predicted"/>
<dbReference type="EMBL" id="QVNQ01000002">
    <property type="protein sequence ID" value="RFS85967.1"/>
    <property type="molecule type" value="Genomic_DNA"/>
</dbReference>
<keyword evidence="3" id="KW-1185">Reference proteome</keyword>
<feature type="compositionally biased region" description="Polar residues" evidence="1">
    <location>
        <begin position="144"/>
        <end position="156"/>
    </location>
</feature>
<feature type="region of interest" description="Disordered" evidence="1">
    <location>
        <begin position="136"/>
        <end position="156"/>
    </location>
</feature>
<name>A0A372GKR1_9ACTN</name>